<dbReference type="VEuPathDB" id="FungiDB:AB675_12017"/>
<sequence>MGLTGSGKSTFINLFSEEKSIVGNTLESCTGRVDIFKCYDSHIGTFYLVDTPGFDDTYRSDTEILQDVAGWLSKMKGGNLLLTGILYLHKISDNRMSGSSMKNLRSFKKLCGAKAMSQVVLATTMWGITDRTTAKRHESDLTTTKDYWGSMIANGSKVFRQDRNEVSGREIIQYLIEQRYLNSDLKPLAIQTEMEQGKTLYETGAGQEMRSELAKLTEVYEAKLERLERNLQSAVREHDKAWQAELLKTRNEYQAIVQQAKEDKESLRKDHKALEKRLELNSGIDYKTWQKQHDERAVQIEKLKGEVKMLKQHVENEEKKNELKLQISEEKQKLATLRRRIEQAAPRCTVM</sequence>
<proteinExistence type="predicted"/>
<dbReference type="InterPro" id="IPR006073">
    <property type="entry name" value="GTP-bd"/>
</dbReference>
<evidence type="ECO:0000313" key="3">
    <source>
        <dbReference type="EMBL" id="KPI38425.1"/>
    </source>
</evidence>
<dbReference type="Proteomes" id="UP000038010">
    <property type="component" value="Unassembled WGS sequence"/>
</dbReference>
<evidence type="ECO:0000259" key="2">
    <source>
        <dbReference type="Pfam" id="PF01926"/>
    </source>
</evidence>
<dbReference type="InterPro" id="IPR027417">
    <property type="entry name" value="P-loop_NTPase"/>
</dbReference>
<name>A0A0N1NXG0_9EURO</name>
<gene>
    <name evidence="3" type="ORF">AB675_12017</name>
</gene>
<dbReference type="STRING" id="1664694.A0A0N1NXG0"/>
<keyword evidence="1" id="KW-0175">Coiled coil</keyword>
<protein>
    <recommendedName>
        <fullName evidence="2">G domain-containing protein</fullName>
    </recommendedName>
</protein>
<dbReference type="AlphaFoldDB" id="A0A0N1NXG0"/>
<feature type="coiled-coil region" evidence="1">
    <location>
        <begin position="210"/>
        <end position="340"/>
    </location>
</feature>
<dbReference type="Gene3D" id="3.40.50.300">
    <property type="entry name" value="P-loop containing nucleotide triphosphate hydrolases"/>
    <property type="match status" value="1"/>
</dbReference>
<dbReference type="SUPFAM" id="SSF52540">
    <property type="entry name" value="P-loop containing nucleoside triphosphate hydrolases"/>
    <property type="match status" value="1"/>
</dbReference>
<reference evidence="3 4" key="1">
    <citation type="submission" date="2015-06" db="EMBL/GenBank/DDBJ databases">
        <title>Draft genome of the ant-associated black yeast Phialophora attae CBS 131958.</title>
        <authorList>
            <person name="Moreno L.F."/>
            <person name="Stielow B.J."/>
            <person name="de Hoog S."/>
            <person name="Vicente V.A."/>
            <person name="Weiss V.A."/>
            <person name="de Vries M."/>
            <person name="Cruz L.M."/>
            <person name="Souza E.M."/>
        </authorList>
    </citation>
    <scope>NUCLEOTIDE SEQUENCE [LARGE SCALE GENOMIC DNA]</scope>
    <source>
        <strain evidence="3 4">CBS 131958</strain>
    </source>
</reference>
<feature type="domain" description="G" evidence="2">
    <location>
        <begin position="1"/>
        <end position="55"/>
    </location>
</feature>
<dbReference type="EMBL" id="LFJN01000019">
    <property type="protein sequence ID" value="KPI38425.1"/>
    <property type="molecule type" value="Genomic_DNA"/>
</dbReference>
<dbReference type="OrthoDB" id="8954335at2759"/>
<evidence type="ECO:0000313" key="4">
    <source>
        <dbReference type="Proteomes" id="UP000038010"/>
    </source>
</evidence>
<dbReference type="CDD" id="cd00882">
    <property type="entry name" value="Ras_like_GTPase"/>
    <property type="match status" value="1"/>
</dbReference>
<keyword evidence="4" id="KW-1185">Reference proteome</keyword>
<evidence type="ECO:0000256" key="1">
    <source>
        <dbReference type="SAM" id="Coils"/>
    </source>
</evidence>
<comment type="caution">
    <text evidence="3">The sequence shown here is derived from an EMBL/GenBank/DDBJ whole genome shotgun (WGS) entry which is preliminary data.</text>
</comment>
<dbReference type="Pfam" id="PF01926">
    <property type="entry name" value="MMR_HSR1"/>
    <property type="match status" value="1"/>
</dbReference>
<accession>A0A0N1NXG0</accession>
<organism evidence="3 4">
    <name type="scientific">Cyphellophora attinorum</name>
    <dbReference type="NCBI Taxonomy" id="1664694"/>
    <lineage>
        <taxon>Eukaryota</taxon>
        <taxon>Fungi</taxon>
        <taxon>Dikarya</taxon>
        <taxon>Ascomycota</taxon>
        <taxon>Pezizomycotina</taxon>
        <taxon>Eurotiomycetes</taxon>
        <taxon>Chaetothyriomycetidae</taxon>
        <taxon>Chaetothyriales</taxon>
        <taxon>Cyphellophoraceae</taxon>
        <taxon>Cyphellophora</taxon>
    </lineage>
</organism>
<dbReference type="GeneID" id="28732794"/>
<dbReference type="GO" id="GO:0005525">
    <property type="term" value="F:GTP binding"/>
    <property type="evidence" value="ECO:0007669"/>
    <property type="project" value="InterPro"/>
</dbReference>
<dbReference type="RefSeq" id="XP_017998388.1">
    <property type="nucleotide sequence ID" value="XM_018140913.1"/>
</dbReference>